<dbReference type="RefSeq" id="WP_187320654.1">
    <property type="nucleotide sequence ID" value="NZ_JACSCY010000014.1"/>
</dbReference>
<keyword evidence="2" id="KW-1185">Reference proteome</keyword>
<sequence length="290" mass="33463">MIHGDLKDRDILKRYIESLIGAINAIEQPHDAQPLPIPIIEQTYLDLIRRIKASLMGILAQLNYWPEHGEMKVPITLLFRSCVTDVLLLLYLKTLEEHEATFENEVKLLDKPYIRFVESLIATGQLTGNDEDKAAALQAWYADEKVAPLIKLTEPQMEFLNNAALRATSDLDLLKLEERELKSSLTTDSQYKHLAEHDDLKSLSDLYWLYKHGSQHEHYSRLGSRFFHLPQWFECLQWYKVLVGCFEAVRLVGETLSASEVLLEDLRLNVGHLYQRLLEHQEDQAAAAQQ</sequence>
<accession>A0ABR7MNX6</accession>
<evidence type="ECO:0000313" key="2">
    <source>
        <dbReference type="Proteomes" id="UP000622017"/>
    </source>
</evidence>
<name>A0ABR7MNX6_9BACT</name>
<protein>
    <submittedName>
        <fullName evidence="1">Uncharacterized protein</fullName>
    </submittedName>
</protein>
<reference evidence="1 2" key="1">
    <citation type="submission" date="2020-08" db="EMBL/GenBank/DDBJ databases">
        <title>Hymenobacter sp.</title>
        <authorList>
            <person name="Kim M.K."/>
        </authorList>
    </citation>
    <scope>NUCLEOTIDE SEQUENCE [LARGE SCALE GENOMIC DNA]</scope>
    <source>
        <strain evidence="1 2">BT507</strain>
    </source>
</reference>
<organism evidence="1 2">
    <name type="scientific">Hymenobacter citatus</name>
    <dbReference type="NCBI Taxonomy" id="2763506"/>
    <lineage>
        <taxon>Bacteria</taxon>
        <taxon>Pseudomonadati</taxon>
        <taxon>Bacteroidota</taxon>
        <taxon>Cytophagia</taxon>
        <taxon>Cytophagales</taxon>
        <taxon>Hymenobacteraceae</taxon>
        <taxon>Hymenobacter</taxon>
    </lineage>
</organism>
<proteinExistence type="predicted"/>
<comment type="caution">
    <text evidence="1">The sequence shown here is derived from an EMBL/GenBank/DDBJ whole genome shotgun (WGS) entry which is preliminary data.</text>
</comment>
<evidence type="ECO:0000313" key="1">
    <source>
        <dbReference type="EMBL" id="MBC6612415.1"/>
    </source>
</evidence>
<dbReference type="Proteomes" id="UP000622017">
    <property type="component" value="Unassembled WGS sequence"/>
</dbReference>
<gene>
    <name evidence="1" type="ORF">H8B15_15940</name>
</gene>
<dbReference type="EMBL" id="JACSCY010000014">
    <property type="protein sequence ID" value="MBC6612415.1"/>
    <property type="molecule type" value="Genomic_DNA"/>
</dbReference>